<dbReference type="InterPro" id="IPR045182">
    <property type="entry name" value="JINGUBANG-like"/>
</dbReference>
<feature type="region of interest" description="Disordered" evidence="2">
    <location>
        <begin position="432"/>
        <end position="451"/>
    </location>
</feature>
<dbReference type="CDD" id="cd00200">
    <property type="entry name" value="WD40"/>
    <property type="match status" value="1"/>
</dbReference>
<evidence type="ECO:0000313" key="3">
    <source>
        <dbReference type="EMBL" id="KOM26749.1"/>
    </source>
</evidence>
<evidence type="ECO:0000256" key="2">
    <source>
        <dbReference type="SAM" id="MobiDB-lite"/>
    </source>
</evidence>
<dbReference type="PROSITE" id="PS50082">
    <property type="entry name" value="WD_REPEATS_2"/>
    <property type="match status" value="4"/>
</dbReference>
<dbReference type="Proteomes" id="UP000053144">
    <property type="component" value="Unassembled WGS sequence"/>
</dbReference>
<keyword evidence="1" id="KW-0853">WD repeat</keyword>
<reference evidence="4" key="1">
    <citation type="journal article" date="2015" name="Proc. Natl. Acad. Sci. U.S.A.">
        <title>Genome sequencing of adzuki bean (Vigna angularis) provides insight into high starch and low fat accumulation and domestication.</title>
        <authorList>
            <person name="Yang K."/>
            <person name="Tian Z."/>
            <person name="Chen C."/>
            <person name="Luo L."/>
            <person name="Zhao B."/>
            <person name="Wang Z."/>
            <person name="Yu L."/>
            <person name="Li Y."/>
            <person name="Sun Y."/>
            <person name="Li W."/>
            <person name="Chen Y."/>
            <person name="Li Y."/>
            <person name="Zhang Y."/>
            <person name="Ai D."/>
            <person name="Zhao J."/>
            <person name="Shang C."/>
            <person name="Ma Y."/>
            <person name="Wu B."/>
            <person name="Wang M."/>
            <person name="Gao L."/>
            <person name="Sun D."/>
            <person name="Zhang P."/>
            <person name="Guo F."/>
            <person name="Wang W."/>
            <person name="Li Y."/>
            <person name="Wang J."/>
            <person name="Varshney R.K."/>
            <person name="Wang J."/>
            <person name="Ling H.Q."/>
            <person name="Wan P."/>
        </authorList>
    </citation>
    <scope>NUCLEOTIDE SEQUENCE</scope>
    <source>
        <strain evidence="4">cv. Jingnong 6</strain>
    </source>
</reference>
<feature type="repeat" description="WD" evidence="1">
    <location>
        <begin position="320"/>
        <end position="349"/>
    </location>
</feature>
<evidence type="ECO:0000313" key="4">
    <source>
        <dbReference type="Proteomes" id="UP000053144"/>
    </source>
</evidence>
<gene>
    <name evidence="3" type="ORF">LR48_Vigan312s001000</name>
</gene>
<feature type="compositionally biased region" description="Low complexity" evidence="2">
    <location>
        <begin position="29"/>
        <end position="66"/>
    </location>
</feature>
<dbReference type="EMBL" id="KQ258339">
    <property type="protein sequence ID" value="KOM26749.1"/>
    <property type="molecule type" value="Genomic_DNA"/>
</dbReference>
<protein>
    <submittedName>
        <fullName evidence="3">Uncharacterized protein</fullName>
    </submittedName>
</protein>
<dbReference type="PANTHER" id="PTHR22844">
    <property type="entry name" value="F-BOX AND WD40 DOMAIN PROTEIN"/>
    <property type="match status" value="1"/>
</dbReference>
<feature type="repeat" description="WD" evidence="1">
    <location>
        <begin position="188"/>
        <end position="229"/>
    </location>
</feature>
<dbReference type="Gramene" id="KOM26749">
    <property type="protein sequence ID" value="KOM26749"/>
    <property type="gene ID" value="LR48_Vigan312s001000"/>
</dbReference>
<dbReference type="OMA" id="CSRDPFT"/>
<feature type="repeat" description="WD" evidence="1">
    <location>
        <begin position="231"/>
        <end position="271"/>
    </location>
</feature>
<dbReference type="InterPro" id="IPR036322">
    <property type="entry name" value="WD40_repeat_dom_sf"/>
</dbReference>
<dbReference type="Pfam" id="PF00400">
    <property type="entry name" value="WD40"/>
    <property type="match status" value="4"/>
</dbReference>
<evidence type="ECO:0000256" key="1">
    <source>
        <dbReference type="PROSITE-ProRule" id="PRU00221"/>
    </source>
</evidence>
<dbReference type="PANTHER" id="PTHR22844:SF387">
    <property type="entry name" value="F3I6.5 PROTEIN"/>
    <property type="match status" value="1"/>
</dbReference>
<sequence length="555" mass="61630">MGLLRHPMCCHSHKQQQQQQRSYDHFHSESSTSSSLHSQPSLPSVPSLSFLTPQQLHQPQQQPQTTVKIHSSPISSLALHGKLLYSAASSGEVKTCSRDPFTLQSDTSTSTNTNTNVVVVATTNAPIKSLIVYQDTLFTAHQDHKIRVWKADQPTKCIATLPTLHDRFSKLFSSKNYVKVRRHKKRTWVHHVDAVSTLALSHDGSLLYSASWDRTFKIWGTSDFKCLESVQNAHEDAINSLVLSNDGAVYTGSADTKIKMWKKRKGEKKHSLVGTLEKHKSAVNALALSADGSVLYSGACDRSILVWESDDNNMAVVGALRGHTKAILCLVVMADLVCSGSADNSVRVWRKETGKGYSCLAVLEGHRRPVKCLAVAVDSNTGGPDQNHRSYLVYSADYYDKFPFVCYCKTLENNVRWSTRGSWRTRHLNNVRGSSRKEHSNSGRQVSRCMESGVGKRSAVCVSHGERDSSLANARCHGERSLESVSGMHVADEEQTFVRHWKQGMHSQKNSSLALHAHSFHNSEKFFLSSFSLRLSHILSKITTVSSPPITIPTP</sequence>
<dbReference type="InterPro" id="IPR015943">
    <property type="entry name" value="WD40/YVTN_repeat-like_dom_sf"/>
</dbReference>
<dbReference type="SMART" id="SM00320">
    <property type="entry name" value="WD40"/>
    <property type="match status" value="7"/>
</dbReference>
<dbReference type="SUPFAM" id="SSF50978">
    <property type="entry name" value="WD40 repeat-like"/>
    <property type="match status" value="1"/>
</dbReference>
<dbReference type="STRING" id="3914.A0A0L9T9G8"/>
<dbReference type="Gene3D" id="2.130.10.10">
    <property type="entry name" value="YVTN repeat-like/Quinoprotein amine dehydrogenase"/>
    <property type="match status" value="2"/>
</dbReference>
<name>A0A0L9T9G8_PHAAN</name>
<organism evidence="3 4">
    <name type="scientific">Phaseolus angularis</name>
    <name type="common">Azuki bean</name>
    <name type="synonym">Vigna angularis</name>
    <dbReference type="NCBI Taxonomy" id="3914"/>
    <lineage>
        <taxon>Eukaryota</taxon>
        <taxon>Viridiplantae</taxon>
        <taxon>Streptophyta</taxon>
        <taxon>Embryophyta</taxon>
        <taxon>Tracheophyta</taxon>
        <taxon>Spermatophyta</taxon>
        <taxon>Magnoliopsida</taxon>
        <taxon>eudicotyledons</taxon>
        <taxon>Gunneridae</taxon>
        <taxon>Pentapetalae</taxon>
        <taxon>rosids</taxon>
        <taxon>fabids</taxon>
        <taxon>Fabales</taxon>
        <taxon>Fabaceae</taxon>
        <taxon>Papilionoideae</taxon>
        <taxon>50 kb inversion clade</taxon>
        <taxon>NPAAA clade</taxon>
        <taxon>indigoferoid/millettioid clade</taxon>
        <taxon>Phaseoleae</taxon>
        <taxon>Vigna</taxon>
    </lineage>
</organism>
<dbReference type="AlphaFoldDB" id="A0A0L9T9G8"/>
<dbReference type="PROSITE" id="PS50294">
    <property type="entry name" value="WD_REPEATS_REGION"/>
    <property type="match status" value="3"/>
</dbReference>
<feature type="region of interest" description="Disordered" evidence="2">
    <location>
        <begin position="1"/>
        <end position="69"/>
    </location>
</feature>
<feature type="repeat" description="WD" evidence="1">
    <location>
        <begin position="276"/>
        <end position="317"/>
    </location>
</feature>
<dbReference type="InterPro" id="IPR001680">
    <property type="entry name" value="WD40_rpt"/>
</dbReference>
<accession>A0A0L9T9G8</accession>
<proteinExistence type="predicted"/>